<dbReference type="PROSITE" id="PS50975">
    <property type="entry name" value="ATP_GRASP"/>
    <property type="match status" value="1"/>
</dbReference>
<dbReference type="EC" id="6.3.2.4" evidence="13"/>
<keyword evidence="9 13" id="KW-0133">Cell shape</keyword>
<evidence type="ECO:0000256" key="10">
    <source>
        <dbReference type="ARBA" id="ARBA00022984"/>
    </source>
</evidence>
<dbReference type="PROSITE" id="PS00844">
    <property type="entry name" value="DALA_DALA_LIGASE_2"/>
    <property type="match status" value="1"/>
</dbReference>
<keyword evidence="7 14" id="KW-0067">ATP-binding</keyword>
<keyword evidence="17" id="KW-1185">Reference proteome</keyword>
<evidence type="ECO:0000256" key="2">
    <source>
        <dbReference type="ARBA" id="ARBA00001946"/>
    </source>
</evidence>
<dbReference type="InterPro" id="IPR011761">
    <property type="entry name" value="ATP-grasp"/>
</dbReference>
<dbReference type="Gene3D" id="3.30.470.20">
    <property type="entry name" value="ATP-grasp fold, B domain"/>
    <property type="match status" value="1"/>
</dbReference>
<dbReference type="RefSeq" id="WP_201368760.1">
    <property type="nucleotide sequence ID" value="NZ_BNJG01000001.1"/>
</dbReference>
<dbReference type="NCBIfam" id="NF002528">
    <property type="entry name" value="PRK01966.1-4"/>
    <property type="match status" value="1"/>
</dbReference>
<keyword evidence="5" id="KW-0479">Metal-binding</keyword>
<evidence type="ECO:0000256" key="11">
    <source>
        <dbReference type="ARBA" id="ARBA00023211"/>
    </source>
</evidence>
<protein>
    <recommendedName>
        <fullName evidence="13">D-alanine--D-alanine ligase</fullName>
        <ecNumber evidence="13">6.3.2.4</ecNumber>
    </recommendedName>
    <alternativeName>
        <fullName evidence="13">D-Ala-D-Ala ligase</fullName>
    </alternativeName>
    <alternativeName>
        <fullName evidence="13">D-alanylalanine synthetase</fullName>
    </alternativeName>
</protein>
<comment type="subcellular location">
    <subcellularLocation>
        <location evidence="13">Cytoplasm</location>
    </subcellularLocation>
</comment>
<comment type="pathway">
    <text evidence="13">Cell wall biogenesis; peptidoglycan biosynthesis.</text>
</comment>
<dbReference type="InterPro" id="IPR016185">
    <property type="entry name" value="PreATP-grasp_dom_sf"/>
</dbReference>
<keyword evidence="13" id="KW-0963">Cytoplasm</keyword>
<comment type="catalytic activity">
    <reaction evidence="13">
        <text>2 D-alanine + ATP = D-alanyl-D-alanine + ADP + phosphate + H(+)</text>
        <dbReference type="Rhea" id="RHEA:11224"/>
        <dbReference type="ChEBI" id="CHEBI:15378"/>
        <dbReference type="ChEBI" id="CHEBI:30616"/>
        <dbReference type="ChEBI" id="CHEBI:43474"/>
        <dbReference type="ChEBI" id="CHEBI:57416"/>
        <dbReference type="ChEBI" id="CHEBI:57822"/>
        <dbReference type="ChEBI" id="CHEBI:456216"/>
        <dbReference type="EC" id="6.3.2.4"/>
    </reaction>
</comment>
<dbReference type="Proteomes" id="UP000654345">
    <property type="component" value="Unassembled WGS sequence"/>
</dbReference>
<dbReference type="PANTHER" id="PTHR23132">
    <property type="entry name" value="D-ALANINE--D-ALANINE LIGASE"/>
    <property type="match status" value="1"/>
</dbReference>
<keyword evidence="6 14" id="KW-0547">Nucleotide-binding</keyword>
<evidence type="ECO:0000256" key="9">
    <source>
        <dbReference type="ARBA" id="ARBA00022960"/>
    </source>
</evidence>
<accession>A0ABQ3UGF4</accession>
<dbReference type="InterPro" id="IPR005905">
    <property type="entry name" value="D_ala_D_ala"/>
</dbReference>
<name>A0ABQ3UGF4_9CHLR</name>
<evidence type="ECO:0000256" key="5">
    <source>
        <dbReference type="ARBA" id="ARBA00022723"/>
    </source>
</evidence>
<dbReference type="InterPro" id="IPR013815">
    <property type="entry name" value="ATP_grasp_subdomain_1"/>
</dbReference>
<proteinExistence type="inferred from homology"/>
<dbReference type="InterPro" id="IPR011095">
    <property type="entry name" value="Dala_Dala_lig_C"/>
</dbReference>
<comment type="similarity">
    <text evidence="3 13">Belongs to the D-alanine--D-alanine ligase family.</text>
</comment>
<comment type="caution">
    <text evidence="16">The sequence shown here is derived from an EMBL/GenBank/DDBJ whole genome shotgun (WGS) entry which is preliminary data.</text>
</comment>
<organism evidence="16 17">
    <name type="scientific">Ktedonobacter robiniae</name>
    <dbReference type="NCBI Taxonomy" id="2778365"/>
    <lineage>
        <taxon>Bacteria</taxon>
        <taxon>Bacillati</taxon>
        <taxon>Chloroflexota</taxon>
        <taxon>Ktedonobacteria</taxon>
        <taxon>Ktedonobacterales</taxon>
        <taxon>Ktedonobacteraceae</taxon>
        <taxon>Ktedonobacter</taxon>
    </lineage>
</organism>
<evidence type="ECO:0000256" key="3">
    <source>
        <dbReference type="ARBA" id="ARBA00010871"/>
    </source>
</evidence>
<dbReference type="GO" id="GO:0016874">
    <property type="term" value="F:ligase activity"/>
    <property type="evidence" value="ECO:0007669"/>
    <property type="project" value="UniProtKB-KW"/>
</dbReference>
<comment type="cofactor">
    <cofactor evidence="2">
        <name>Mg(2+)</name>
        <dbReference type="ChEBI" id="CHEBI:18420"/>
    </cofactor>
</comment>
<evidence type="ECO:0000256" key="8">
    <source>
        <dbReference type="ARBA" id="ARBA00022842"/>
    </source>
</evidence>
<dbReference type="InterPro" id="IPR011127">
    <property type="entry name" value="Dala_Dala_lig_N"/>
</dbReference>
<comment type="function">
    <text evidence="13">Cell wall formation.</text>
</comment>
<dbReference type="NCBIfam" id="TIGR01205">
    <property type="entry name" value="D_ala_D_alaTIGR"/>
    <property type="match status" value="1"/>
</dbReference>
<dbReference type="InterPro" id="IPR000291">
    <property type="entry name" value="D-Ala_lig_Van_CS"/>
</dbReference>
<evidence type="ECO:0000256" key="1">
    <source>
        <dbReference type="ARBA" id="ARBA00001936"/>
    </source>
</evidence>
<evidence type="ECO:0000256" key="6">
    <source>
        <dbReference type="ARBA" id="ARBA00022741"/>
    </source>
</evidence>
<dbReference type="Gene3D" id="3.30.1490.20">
    <property type="entry name" value="ATP-grasp fold, A domain"/>
    <property type="match status" value="1"/>
</dbReference>
<dbReference type="HAMAP" id="MF_00047">
    <property type="entry name" value="Dala_Dala_lig"/>
    <property type="match status" value="1"/>
</dbReference>
<keyword evidence="4 13" id="KW-0436">Ligase</keyword>
<evidence type="ECO:0000256" key="14">
    <source>
        <dbReference type="PROSITE-ProRule" id="PRU00409"/>
    </source>
</evidence>
<dbReference type="Pfam" id="PF01820">
    <property type="entry name" value="Dala_Dala_lig_N"/>
    <property type="match status" value="1"/>
</dbReference>
<dbReference type="SUPFAM" id="SSF52440">
    <property type="entry name" value="PreATP-grasp domain"/>
    <property type="match status" value="1"/>
</dbReference>
<gene>
    <name evidence="13" type="primary">ddl</name>
    <name evidence="16" type="ORF">KSB_02630</name>
</gene>
<dbReference type="EMBL" id="BNJG01000001">
    <property type="protein sequence ID" value="GHO51788.1"/>
    <property type="molecule type" value="Genomic_DNA"/>
</dbReference>
<evidence type="ECO:0000313" key="16">
    <source>
        <dbReference type="EMBL" id="GHO51788.1"/>
    </source>
</evidence>
<dbReference type="PIRSF" id="PIRSF039102">
    <property type="entry name" value="Ddl/VanB"/>
    <property type="match status" value="1"/>
</dbReference>
<evidence type="ECO:0000256" key="13">
    <source>
        <dbReference type="HAMAP-Rule" id="MF_00047"/>
    </source>
</evidence>
<keyword evidence="10 13" id="KW-0573">Peptidoglycan synthesis</keyword>
<dbReference type="Pfam" id="PF07478">
    <property type="entry name" value="Dala_Dala_lig_C"/>
    <property type="match status" value="1"/>
</dbReference>
<feature type="domain" description="ATP-grasp" evidence="15">
    <location>
        <begin position="150"/>
        <end position="356"/>
    </location>
</feature>
<dbReference type="PANTHER" id="PTHR23132:SF25">
    <property type="entry name" value="D-ALANINE--D-ALANINE LIGASE A"/>
    <property type="match status" value="1"/>
</dbReference>
<reference evidence="16 17" key="1">
    <citation type="journal article" date="2021" name="Int. J. Syst. Evol. Microbiol.">
        <title>Reticulibacter mediterranei gen. nov., sp. nov., within the new family Reticulibacteraceae fam. nov., and Ktedonospora formicarum gen. nov., sp. nov., Ktedonobacter robiniae sp. nov., Dictyobacter formicarum sp. nov. and Dictyobacter arantiisoli sp. nov., belonging to the class Ktedonobacteria.</title>
        <authorList>
            <person name="Yabe S."/>
            <person name="Zheng Y."/>
            <person name="Wang C.M."/>
            <person name="Sakai Y."/>
            <person name="Abe K."/>
            <person name="Yokota A."/>
            <person name="Donadio S."/>
            <person name="Cavaletti L."/>
            <person name="Monciardini P."/>
        </authorList>
    </citation>
    <scope>NUCLEOTIDE SEQUENCE [LARGE SCALE GENOMIC DNA]</scope>
    <source>
        <strain evidence="16 17">SOSP1-30</strain>
    </source>
</reference>
<dbReference type="Gene3D" id="3.40.50.20">
    <property type="match status" value="1"/>
</dbReference>
<keyword evidence="8" id="KW-0460">Magnesium</keyword>
<comment type="cofactor">
    <cofactor evidence="1">
        <name>Mn(2+)</name>
        <dbReference type="ChEBI" id="CHEBI:29035"/>
    </cofactor>
</comment>
<dbReference type="SUPFAM" id="SSF56059">
    <property type="entry name" value="Glutathione synthetase ATP-binding domain-like"/>
    <property type="match status" value="1"/>
</dbReference>
<evidence type="ECO:0000256" key="12">
    <source>
        <dbReference type="ARBA" id="ARBA00023316"/>
    </source>
</evidence>
<dbReference type="PROSITE" id="PS00843">
    <property type="entry name" value="DALA_DALA_LIGASE_1"/>
    <property type="match status" value="1"/>
</dbReference>
<evidence type="ECO:0000256" key="7">
    <source>
        <dbReference type="ARBA" id="ARBA00022840"/>
    </source>
</evidence>
<evidence type="ECO:0000259" key="15">
    <source>
        <dbReference type="PROSITE" id="PS50975"/>
    </source>
</evidence>
<evidence type="ECO:0000313" key="17">
    <source>
        <dbReference type="Proteomes" id="UP000654345"/>
    </source>
</evidence>
<keyword evidence="12 13" id="KW-0961">Cell wall biogenesis/degradation</keyword>
<sequence length="372" mass="41537">MKQKKRIGIIFGGRSCEHEVSLASAASVVQNLDAEKYDIVPIAITKDGAWLWGVEPQQLLRAVNDPMLATEIASSPVVTLVIDSQSRRFISINKAQPLPANGELDVLFPVLHGPYGEDGTIQGFFEMANIPYIGCGVLGSAAGMDKEIMKELFQAAGLPVVKTLTYRRLEWEREPEHLIAMIEHQLAYPCFVKPANLGSSIGVSRANDRDQLIKAMNEAFTYDRKIEVEQGINCREFSCAVLGNDEPSASVVGEILPGDEFSDYEDKYVNHTIQFVIPATIPTETAQMLRDMALRAYQALDLQGLSRVDFFQDKVTGRFYINEVNTLPGFTEMSLYPKLWAASGLAYSQLLDQLIELALRQHETRQQLRSYR</sequence>
<evidence type="ECO:0000256" key="4">
    <source>
        <dbReference type="ARBA" id="ARBA00022598"/>
    </source>
</evidence>
<keyword evidence="11" id="KW-0464">Manganese</keyword>